<evidence type="ECO:0000313" key="2">
    <source>
        <dbReference type="Proteomes" id="UP000305848"/>
    </source>
</evidence>
<dbReference type="Pfam" id="PF10117">
    <property type="entry name" value="McrBC"/>
    <property type="match status" value="1"/>
</dbReference>
<dbReference type="PANTHER" id="PTHR38733">
    <property type="entry name" value="PROTEIN MCRC"/>
    <property type="match status" value="1"/>
</dbReference>
<comment type="caution">
    <text evidence="1">The sequence shown here is derived from an EMBL/GenBank/DDBJ whole genome shotgun (WGS) entry which is preliminary data.</text>
</comment>
<accession>A0A4U3L746</accession>
<keyword evidence="1" id="KW-0378">Hydrolase</keyword>
<keyword evidence="2" id="KW-1185">Reference proteome</keyword>
<evidence type="ECO:0000313" key="1">
    <source>
        <dbReference type="EMBL" id="TKK70214.1"/>
    </source>
</evidence>
<sequence>MPSKNIIRVSEFEKLYYDNAKPFKQKHWAALCNYLENVNKKEENRIEYFRILKNGIQFTNYVGVIQAGNLTVEILPKVDKGNTTAANKSIEQLEEKISREKQQWHHVLLQMLKECRLLKVNHVDYANLNLRSNSILDIYIELFLEEAERLLHEGLLKKYQKKEGNQTALKGQLQFSKQIAYNSTHGERFYIRYTEYNRNNIYNQLIYKTVQLIPTISNNTYLLDKVSRLLLDFPEVTNCMVNTDTFYHLQFDRKTERYKEALLISKMLLLNYRPDITGGTENVIAILFDMNKLWEEFVYRRLKKEEATTNITVHRQQSSNFWKPDNSNYSKKIRPDIVLKHKEGGAEQIIVVDTKWKILQDLTSSDEDLKQMFVYNLFWKCDRSILLYPALKEEFASGKYYDYNKLEAFGSLCSALTISILDKSELDKEFGKKIINKIKMK</sequence>
<dbReference type="Proteomes" id="UP000305848">
    <property type="component" value="Unassembled WGS sequence"/>
</dbReference>
<organism evidence="1 2">
    <name type="scientific">Ilyomonas limi</name>
    <dbReference type="NCBI Taxonomy" id="2575867"/>
    <lineage>
        <taxon>Bacteria</taxon>
        <taxon>Pseudomonadati</taxon>
        <taxon>Bacteroidota</taxon>
        <taxon>Chitinophagia</taxon>
        <taxon>Chitinophagales</taxon>
        <taxon>Chitinophagaceae</taxon>
        <taxon>Ilyomonas</taxon>
    </lineage>
</organism>
<dbReference type="PANTHER" id="PTHR38733:SF1">
    <property type="entry name" value="TYPE IV METHYL-DIRECTED RESTRICTION ENZYME ECOKMCRBC"/>
    <property type="match status" value="1"/>
</dbReference>
<dbReference type="AlphaFoldDB" id="A0A4U3L746"/>
<dbReference type="OrthoDB" id="307209at2"/>
<name>A0A4U3L746_9BACT</name>
<keyword evidence="1" id="KW-0255">Endonuclease</keyword>
<dbReference type="GO" id="GO:0004519">
    <property type="term" value="F:endonuclease activity"/>
    <property type="evidence" value="ECO:0007669"/>
    <property type="project" value="UniProtKB-KW"/>
</dbReference>
<reference evidence="1 2" key="1">
    <citation type="submission" date="2019-05" db="EMBL/GenBank/DDBJ databases">
        <title>Panacibacter sp. strain 17mud1-8 Genome sequencing and assembly.</title>
        <authorList>
            <person name="Chhetri G."/>
        </authorList>
    </citation>
    <scope>NUCLEOTIDE SEQUENCE [LARGE SCALE GENOMIC DNA]</scope>
    <source>
        <strain evidence="1 2">17mud1-8</strain>
    </source>
</reference>
<protein>
    <submittedName>
        <fullName evidence="1">Restriction endonuclease</fullName>
    </submittedName>
</protein>
<dbReference type="EMBL" id="SZQL01000003">
    <property type="protein sequence ID" value="TKK70214.1"/>
    <property type="molecule type" value="Genomic_DNA"/>
</dbReference>
<dbReference type="RefSeq" id="WP_137260759.1">
    <property type="nucleotide sequence ID" value="NZ_SZQL01000003.1"/>
</dbReference>
<gene>
    <name evidence="1" type="ORF">FC093_05550</name>
</gene>
<keyword evidence="1" id="KW-0540">Nuclease</keyword>
<proteinExistence type="predicted"/>
<dbReference type="InterPro" id="IPR019292">
    <property type="entry name" value="McrC"/>
</dbReference>